<gene>
    <name evidence="2" type="ORF">BSTOLATCC_MIC25500</name>
</gene>
<evidence type="ECO:0000313" key="3">
    <source>
        <dbReference type="Proteomes" id="UP001162131"/>
    </source>
</evidence>
<feature type="region of interest" description="Disordered" evidence="1">
    <location>
        <begin position="115"/>
        <end position="177"/>
    </location>
</feature>
<feature type="compositionally biased region" description="Basic residues" evidence="1">
    <location>
        <begin position="161"/>
        <end position="177"/>
    </location>
</feature>
<dbReference type="EMBL" id="CAJZBQ010000024">
    <property type="protein sequence ID" value="CAG9320248.1"/>
    <property type="molecule type" value="Genomic_DNA"/>
</dbReference>
<proteinExistence type="predicted"/>
<accession>A0AAU9J8H9</accession>
<comment type="caution">
    <text evidence="2">The sequence shown here is derived from an EMBL/GenBank/DDBJ whole genome shotgun (WGS) entry which is preliminary data.</text>
</comment>
<feature type="compositionally biased region" description="Polar residues" evidence="1">
    <location>
        <begin position="127"/>
        <end position="139"/>
    </location>
</feature>
<name>A0AAU9J8H9_9CILI</name>
<protein>
    <submittedName>
        <fullName evidence="2">Uncharacterized protein</fullName>
    </submittedName>
</protein>
<reference evidence="2" key="1">
    <citation type="submission" date="2021-09" db="EMBL/GenBank/DDBJ databases">
        <authorList>
            <consortium name="AG Swart"/>
            <person name="Singh M."/>
            <person name="Singh A."/>
            <person name="Seah K."/>
            <person name="Emmerich C."/>
        </authorList>
    </citation>
    <scope>NUCLEOTIDE SEQUENCE</scope>
    <source>
        <strain evidence="2">ATCC30299</strain>
    </source>
</reference>
<dbReference type="AlphaFoldDB" id="A0AAU9J8H9"/>
<organism evidence="2 3">
    <name type="scientific">Blepharisma stoltei</name>
    <dbReference type="NCBI Taxonomy" id="1481888"/>
    <lineage>
        <taxon>Eukaryota</taxon>
        <taxon>Sar</taxon>
        <taxon>Alveolata</taxon>
        <taxon>Ciliophora</taxon>
        <taxon>Postciliodesmatophora</taxon>
        <taxon>Heterotrichea</taxon>
        <taxon>Heterotrichida</taxon>
        <taxon>Blepharismidae</taxon>
        <taxon>Blepharisma</taxon>
    </lineage>
</organism>
<evidence type="ECO:0000256" key="1">
    <source>
        <dbReference type="SAM" id="MobiDB-lite"/>
    </source>
</evidence>
<evidence type="ECO:0000313" key="2">
    <source>
        <dbReference type="EMBL" id="CAG9320248.1"/>
    </source>
</evidence>
<sequence>MWERACVFVESIPDDIYDELVDEGYLDDILDDFIDEDVETDEIEDEELLEFMEEDDAEGLTERVRKEFEEKLLDWAASQEGEVMDSWELCVATHSLKRHHLKLLAWRERNRIGWSTTSAKGAKDQTSENQKGPRSQQNPRKYKSPKRHSDQENQKSPKGPKNPKSRKIPKGPKSQKS</sequence>
<dbReference type="Proteomes" id="UP001162131">
    <property type="component" value="Unassembled WGS sequence"/>
</dbReference>
<keyword evidence="3" id="KW-1185">Reference proteome</keyword>